<proteinExistence type="predicted"/>
<protein>
    <submittedName>
        <fullName evidence="1">Uncharacterized protein</fullName>
    </submittedName>
</protein>
<dbReference type="Proteomes" id="UP000024404">
    <property type="component" value="Unassembled WGS sequence"/>
</dbReference>
<accession>A0A8R1XV85</accession>
<organism evidence="1 2">
    <name type="scientific">Onchocerca volvulus</name>
    <dbReference type="NCBI Taxonomy" id="6282"/>
    <lineage>
        <taxon>Eukaryota</taxon>
        <taxon>Metazoa</taxon>
        <taxon>Ecdysozoa</taxon>
        <taxon>Nematoda</taxon>
        <taxon>Chromadorea</taxon>
        <taxon>Rhabditida</taxon>
        <taxon>Spirurina</taxon>
        <taxon>Spiruromorpha</taxon>
        <taxon>Filarioidea</taxon>
        <taxon>Onchocercidae</taxon>
        <taxon>Onchocerca</taxon>
    </lineage>
</organism>
<sequence>MVSVNLQSVTFCSTVVYDGDDDDDDDECVELSDNGLLRE</sequence>
<evidence type="ECO:0000313" key="1">
    <source>
        <dbReference type="EnsemblMetazoa" id="OVOC4383.1"/>
    </source>
</evidence>
<evidence type="ECO:0000313" key="2">
    <source>
        <dbReference type="Proteomes" id="UP000024404"/>
    </source>
</evidence>
<reference evidence="2" key="1">
    <citation type="submission" date="2013-10" db="EMBL/GenBank/DDBJ databases">
        <title>Genome sequencing of Onchocerca volvulus.</title>
        <authorList>
            <person name="Cotton J."/>
            <person name="Tsai J."/>
            <person name="Stanley E."/>
            <person name="Tracey A."/>
            <person name="Holroyd N."/>
            <person name="Lustigman S."/>
            <person name="Berriman M."/>
        </authorList>
    </citation>
    <scope>NUCLEOTIDE SEQUENCE</scope>
</reference>
<dbReference type="AlphaFoldDB" id="A0A8R1XV85"/>
<dbReference type="EMBL" id="CMVM020000130">
    <property type="status" value="NOT_ANNOTATED_CDS"/>
    <property type="molecule type" value="Genomic_DNA"/>
</dbReference>
<name>A0A8R1XV85_ONCVO</name>
<dbReference type="EnsemblMetazoa" id="OVOC4383.1">
    <property type="protein sequence ID" value="OVOC4383.1"/>
    <property type="gene ID" value="WBGene00241192"/>
</dbReference>
<reference evidence="1" key="2">
    <citation type="submission" date="2022-06" db="UniProtKB">
        <authorList>
            <consortium name="EnsemblMetazoa"/>
        </authorList>
    </citation>
    <scope>IDENTIFICATION</scope>
</reference>
<keyword evidence="2" id="KW-1185">Reference proteome</keyword>